<feature type="region of interest" description="Disordered" evidence="1">
    <location>
        <begin position="35"/>
        <end position="59"/>
    </location>
</feature>
<keyword evidence="4" id="KW-1185">Reference proteome</keyword>
<dbReference type="AlphaFoldDB" id="A0A238FKN5"/>
<feature type="signal peptide" evidence="2">
    <location>
        <begin position="1"/>
        <end position="20"/>
    </location>
</feature>
<gene>
    <name evidence="3" type="ORF">BQ2448_7285</name>
</gene>
<dbReference type="Proteomes" id="UP000198372">
    <property type="component" value="Unassembled WGS sequence"/>
</dbReference>
<name>A0A238FKN5_9BASI</name>
<evidence type="ECO:0000256" key="2">
    <source>
        <dbReference type="SAM" id="SignalP"/>
    </source>
</evidence>
<dbReference type="EMBL" id="FMSP01000018">
    <property type="protein sequence ID" value="SCV73359.1"/>
    <property type="molecule type" value="Genomic_DNA"/>
</dbReference>
<keyword evidence="2" id="KW-0732">Signal</keyword>
<evidence type="ECO:0000256" key="1">
    <source>
        <dbReference type="SAM" id="MobiDB-lite"/>
    </source>
</evidence>
<reference evidence="4" key="1">
    <citation type="submission" date="2016-09" db="EMBL/GenBank/DDBJ databases">
        <authorList>
            <person name="Jeantristanb JTB J.-T."/>
            <person name="Ricardo R."/>
        </authorList>
    </citation>
    <scope>NUCLEOTIDE SEQUENCE [LARGE SCALE GENOMIC DNA]</scope>
</reference>
<evidence type="ECO:0000313" key="3">
    <source>
        <dbReference type="EMBL" id="SCV73359.1"/>
    </source>
</evidence>
<evidence type="ECO:0000313" key="4">
    <source>
        <dbReference type="Proteomes" id="UP000198372"/>
    </source>
</evidence>
<dbReference type="OrthoDB" id="2534068at2759"/>
<protein>
    <submittedName>
        <fullName evidence="3">BQ2448_7285 protein</fullName>
    </submittedName>
</protein>
<sequence length="193" mass="20969">MHRNKVLLSLFLLGTHIITGTGVLASSSTWPYGSYTPYGDPETPSDSGEASDPGPPPPDRLPLNLTAADQFLDCLNNTGTYYNVTVERDGTILVVPTEPPTEIVLRPGLLRCIRQATGAICVAVGASMDNEQAIQDSVPSYQIDGQWLADHGALSYDPHYWQEQQFRNGPDFDDIAVSPPSAQARTFTQYQSA</sequence>
<proteinExistence type="predicted"/>
<feature type="chain" id="PRO_5012963697" evidence="2">
    <location>
        <begin position="21"/>
        <end position="193"/>
    </location>
</feature>
<accession>A0A238FKN5</accession>
<organism evidence="3 4">
    <name type="scientific">Microbotryum intermedium</name>
    <dbReference type="NCBI Taxonomy" id="269621"/>
    <lineage>
        <taxon>Eukaryota</taxon>
        <taxon>Fungi</taxon>
        <taxon>Dikarya</taxon>
        <taxon>Basidiomycota</taxon>
        <taxon>Pucciniomycotina</taxon>
        <taxon>Microbotryomycetes</taxon>
        <taxon>Microbotryales</taxon>
        <taxon>Microbotryaceae</taxon>
        <taxon>Microbotryum</taxon>
    </lineage>
</organism>